<dbReference type="PANTHER" id="PTHR21382:SF1">
    <property type="entry name" value="NADH DEHYDROGENASE [UBIQUINONE] 1 ALPHA SUBCOMPLEX SUBUNIT 11"/>
    <property type="match status" value="1"/>
</dbReference>
<gene>
    <name evidence="7" type="ORF">B0T17DRAFT_492354</name>
</gene>
<evidence type="ECO:0000313" key="7">
    <source>
        <dbReference type="EMBL" id="KAK0625226.1"/>
    </source>
</evidence>
<dbReference type="InterPro" id="IPR039205">
    <property type="entry name" value="NDUFA11"/>
</dbReference>
<keyword evidence="4" id="KW-1133">Transmembrane helix</keyword>
<dbReference type="EMBL" id="JAULSR010000003">
    <property type="protein sequence ID" value="KAK0625226.1"/>
    <property type="molecule type" value="Genomic_DNA"/>
</dbReference>
<accession>A0AA39X144</accession>
<evidence type="ECO:0000256" key="1">
    <source>
        <dbReference type="ARBA" id="ARBA00004448"/>
    </source>
</evidence>
<keyword evidence="5" id="KW-0496">Mitochondrion</keyword>
<reference evidence="7" key="1">
    <citation type="submission" date="2023-06" db="EMBL/GenBank/DDBJ databases">
        <title>Genome-scale phylogeny and comparative genomics of the fungal order Sordariales.</title>
        <authorList>
            <consortium name="Lawrence Berkeley National Laboratory"/>
            <person name="Hensen N."/>
            <person name="Bonometti L."/>
            <person name="Westerberg I."/>
            <person name="Brannstrom I.O."/>
            <person name="Guillou S."/>
            <person name="Cros-Aarteil S."/>
            <person name="Calhoun S."/>
            <person name="Haridas S."/>
            <person name="Kuo A."/>
            <person name="Mondo S."/>
            <person name="Pangilinan J."/>
            <person name="Riley R."/>
            <person name="LaButti K."/>
            <person name="Andreopoulos B."/>
            <person name="Lipzen A."/>
            <person name="Chen C."/>
            <person name="Yanf M."/>
            <person name="Daum C."/>
            <person name="Ng V."/>
            <person name="Clum A."/>
            <person name="Steindorff A."/>
            <person name="Ohm R."/>
            <person name="Martin F."/>
            <person name="Silar P."/>
            <person name="Natvig D."/>
            <person name="Lalanne C."/>
            <person name="Gautier V."/>
            <person name="Ament-velasquez S.L."/>
            <person name="Kruys A."/>
            <person name="Hutchinson M.I."/>
            <person name="Powell A.J."/>
            <person name="Barry K."/>
            <person name="Miller A.N."/>
            <person name="Grigoriev I.V."/>
            <person name="Debuchy R."/>
            <person name="Gladieux P."/>
            <person name="Thoren M.H."/>
            <person name="Johannesson H."/>
        </authorList>
    </citation>
    <scope>NUCLEOTIDE SEQUENCE</scope>
    <source>
        <strain evidence="7">SMH3391-2</strain>
    </source>
</reference>
<name>A0AA39X144_9PEZI</name>
<dbReference type="GO" id="GO:0006120">
    <property type="term" value="P:mitochondrial electron transport, NADH to ubiquinone"/>
    <property type="evidence" value="ECO:0007669"/>
    <property type="project" value="InterPro"/>
</dbReference>
<keyword evidence="2" id="KW-0812">Transmembrane</keyword>
<evidence type="ECO:0008006" key="9">
    <source>
        <dbReference type="Google" id="ProtNLM"/>
    </source>
</evidence>
<dbReference type="AlphaFoldDB" id="A0AA39X144"/>
<evidence type="ECO:0000256" key="5">
    <source>
        <dbReference type="ARBA" id="ARBA00023128"/>
    </source>
</evidence>
<proteinExistence type="predicted"/>
<protein>
    <recommendedName>
        <fullName evidence="9">NADH-ubiquinone oxidoreductase 21.3 kDa subunit</fullName>
    </recommendedName>
</protein>
<dbReference type="Proteomes" id="UP001174934">
    <property type="component" value="Unassembled WGS sequence"/>
</dbReference>
<dbReference type="GO" id="GO:0005743">
    <property type="term" value="C:mitochondrial inner membrane"/>
    <property type="evidence" value="ECO:0007669"/>
    <property type="project" value="UniProtKB-SubCell"/>
</dbReference>
<dbReference type="GO" id="GO:0045271">
    <property type="term" value="C:respiratory chain complex I"/>
    <property type="evidence" value="ECO:0007669"/>
    <property type="project" value="InterPro"/>
</dbReference>
<comment type="caution">
    <text evidence="7">The sequence shown here is derived from an EMBL/GenBank/DDBJ whole genome shotgun (WGS) entry which is preliminary data.</text>
</comment>
<evidence type="ECO:0000256" key="6">
    <source>
        <dbReference type="ARBA" id="ARBA00023136"/>
    </source>
</evidence>
<evidence type="ECO:0000313" key="8">
    <source>
        <dbReference type="Proteomes" id="UP001174934"/>
    </source>
</evidence>
<sequence length="200" mass="21862">MAPNGDDQDHYQPHDAVAASFKGAMHIGGAGLFVAAIQNVLTVQKLSAWSIFTRSGGMIATFGAIGATYEFSRHASANLRQKDDSYNHAIGGFLAGSLIGLRTGRMPPILGWGTVTAVILSAYDYTGGTLRGARRDPEVDEYERKEKLRLNRRRPVEETLAEVGEGRSIRPPGYEERRRQRLKEKYGVDIQTVSADPNAA</sequence>
<dbReference type="PANTHER" id="PTHR21382">
    <property type="entry name" value="NADH-UBIQUINONE OXIDOREDUCTASE SUBUNIT"/>
    <property type="match status" value="1"/>
</dbReference>
<evidence type="ECO:0000256" key="3">
    <source>
        <dbReference type="ARBA" id="ARBA00022792"/>
    </source>
</evidence>
<keyword evidence="8" id="KW-1185">Reference proteome</keyword>
<evidence type="ECO:0000256" key="2">
    <source>
        <dbReference type="ARBA" id="ARBA00022692"/>
    </source>
</evidence>
<keyword evidence="3" id="KW-0999">Mitochondrion inner membrane</keyword>
<keyword evidence="6" id="KW-0472">Membrane</keyword>
<comment type="subcellular location">
    <subcellularLocation>
        <location evidence="1">Mitochondrion inner membrane</location>
        <topology evidence="1">Multi-pass membrane protein</topology>
    </subcellularLocation>
</comment>
<organism evidence="7 8">
    <name type="scientific">Bombardia bombarda</name>
    <dbReference type="NCBI Taxonomy" id="252184"/>
    <lineage>
        <taxon>Eukaryota</taxon>
        <taxon>Fungi</taxon>
        <taxon>Dikarya</taxon>
        <taxon>Ascomycota</taxon>
        <taxon>Pezizomycotina</taxon>
        <taxon>Sordariomycetes</taxon>
        <taxon>Sordariomycetidae</taxon>
        <taxon>Sordariales</taxon>
        <taxon>Lasiosphaeriaceae</taxon>
        <taxon>Bombardia</taxon>
    </lineage>
</organism>
<evidence type="ECO:0000256" key="4">
    <source>
        <dbReference type="ARBA" id="ARBA00022989"/>
    </source>
</evidence>